<dbReference type="NCBIfam" id="NF002850">
    <property type="entry name" value="PRK03114.1"/>
    <property type="match status" value="1"/>
</dbReference>
<feature type="domain" description="Non-canonical purine NTP phosphatase/PRRC1" evidence="12">
    <location>
        <begin position="6"/>
        <end position="161"/>
    </location>
</feature>
<keyword evidence="4" id="KW-0547">Nucleotide-binding</keyword>
<dbReference type="RefSeq" id="WP_211559907.1">
    <property type="nucleotide sequence ID" value="NZ_JAGVRK010000001.1"/>
</dbReference>
<dbReference type="Proteomes" id="UP000682403">
    <property type="component" value="Unassembled WGS sequence"/>
</dbReference>
<comment type="catalytic activity">
    <reaction evidence="11">
        <text>XTP + H2O = XDP + phosphate + H(+)</text>
        <dbReference type="Rhea" id="RHEA:28406"/>
        <dbReference type="ChEBI" id="CHEBI:15377"/>
        <dbReference type="ChEBI" id="CHEBI:15378"/>
        <dbReference type="ChEBI" id="CHEBI:43474"/>
        <dbReference type="ChEBI" id="CHEBI:59884"/>
        <dbReference type="ChEBI" id="CHEBI:61314"/>
        <dbReference type="EC" id="3.6.1.73"/>
    </reaction>
</comment>
<keyword evidence="7" id="KW-0546">Nucleotide metabolism</keyword>
<dbReference type="SUPFAM" id="SSF52972">
    <property type="entry name" value="ITPase-like"/>
    <property type="match status" value="1"/>
</dbReference>
<keyword evidence="6" id="KW-0460">Magnesium</keyword>
<accession>A0ABS5LH52</accession>
<name>A0ABS5LH52_9BACI</name>
<evidence type="ECO:0000256" key="2">
    <source>
        <dbReference type="ARBA" id="ARBA00001946"/>
    </source>
</evidence>
<comment type="cofactor">
    <cofactor evidence="2">
        <name>Mg(2+)</name>
        <dbReference type="ChEBI" id="CHEBI:18420"/>
    </cofactor>
</comment>
<protein>
    <recommendedName>
        <fullName evidence="9">inosine/xanthosine triphosphatase</fullName>
        <ecNumber evidence="9">3.6.1.73</ecNumber>
    </recommendedName>
</protein>
<comment type="cofactor">
    <cofactor evidence="1">
        <name>Mn(2+)</name>
        <dbReference type="ChEBI" id="CHEBI:29035"/>
    </cofactor>
</comment>
<evidence type="ECO:0000256" key="9">
    <source>
        <dbReference type="ARBA" id="ARBA00038901"/>
    </source>
</evidence>
<dbReference type="EC" id="3.6.1.73" evidence="9"/>
<organism evidence="13 14">
    <name type="scientific">Metabacillus flavus</name>
    <dbReference type="NCBI Taxonomy" id="2823519"/>
    <lineage>
        <taxon>Bacteria</taxon>
        <taxon>Bacillati</taxon>
        <taxon>Bacillota</taxon>
        <taxon>Bacilli</taxon>
        <taxon>Bacillales</taxon>
        <taxon>Bacillaceae</taxon>
        <taxon>Metabacillus</taxon>
    </lineage>
</organism>
<keyword evidence="8" id="KW-0464">Manganese</keyword>
<keyword evidence="14" id="KW-1185">Reference proteome</keyword>
<dbReference type="InterPro" id="IPR029001">
    <property type="entry name" value="ITPase-like_fam"/>
</dbReference>
<evidence type="ECO:0000256" key="3">
    <source>
        <dbReference type="ARBA" id="ARBA00022723"/>
    </source>
</evidence>
<evidence type="ECO:0000256" key="5">
    <source>
        <dbReference type="ARBA" id="ARBA00022801"/>
    </source>
</evidence>
<dbReference type="PANTHER" id="PTHR34699">
    <property type="match status" value="1"/>
</dbReference>
<evidence type="ECO:0000259" key="12">
    <source>
        <dbReference type="Pfam" id="PF01931"/>
    </source>
</evidence>
<evidence type="ECO:0000256" key="10">
    <source>
        <dbReference type="ARBA" id="ARBA00048174"/>
    </source>
</evidence>
<evidence type="ECO:0000256" key="11">
    <source>
        <dbReference type="ARBA" id="ARBA00048781"/>
    </source>
</evidence>
<dbReference type="EMBL" id="JAGVRK010000001">
    <property type="protein sequence ID" value="MBS2970061.1"/>
    <property type="molecule type" value="Genomic_DNA"/>
</dbReference>
<evidence type="ECO:0000313" key="13">
    <source>
        <dbReference type="EMBL" id="MBS2970061.1"/>
    </source>
</evidence>
<dbReference type="Gene3D" id="3.90.950.10">
    <property type="match status" value="1"/>
</dbReference>
<dbReference type="Pfam" id="PF01931">
    <property type="entry name" value="NTPase_I-T"/>
    <property type="match status" value="1"/>
</dbReference>
<evidence type="ECO:0000256" key="4">
    <source>
        <dbReference type="ARBA" id="ARBA00022741"/>
    </source>
</evidence>
<evidence type="ECO:0000256" key="8">
    <source>
        <dbReference type="ARBA" id="ARBA00023211"/>
    </source>
</evidence>
<keyword evidence="5" id="KW-0378">Hydrolase</keyword>
<dbReference type="PANTHER" id="PTHR34699:SF2">
    <property type="entry name" value="NON-CANONICAL PURINE NTP PHOSPHATASE_PRRC1 DOMAIN-CONTAINING PROTEIN"/>
    <property type="match status" value="1"/>
</dbReference>
<evidence type="ECO:0000256" key="6">
    <source>
        <dbReference type="ARBA" id="ARBA00022842"/>
    </source>
</evidence>
<comment type="caution">
    <text evidence="13">The sequence shown here is derived from an EMBL/GenBank/DDBJ whole genome shotgun (WGS) entry which is preliminary data.</text>
</comment>
<sequence length="176" mass="18842">MIVSIGTTNPTKVRAVKLAFAEIDLIQEFIEADVASGVSSQPFSDEETMKGAINRAAASRKETGADIGIGLEGGVVETSYGFFLCNWGALTDGSLSQPIVAGGARIELPLEIGAEIVKGRELSDVMDEFAHRTEVGKNEGAMGIFTNGAVDRTEMFAHVVKLLAGRYQYEKNRQSL</sequence>
<evidence type="ECO:0000256" key="1">
    <source>
        <dbReference type="ARBA" id="ARBA00001936"/>
    </source>
</evidence>
<reference evidence="13 14" key="1">
    <citation type="submission" date="2021-04" db="EMBL/GenBank/DDBJ databases">
        <title>Metabacillus sp. strain KIGAM252 whole genome sequence.</title>
        <authorList>
            <person name="Seo M.-J."/>
            <person name="Cho E.-S."/>
            <person name="Hwang C.Y."/>
            <person name="Yoon D.J."/>
        </authorList>
    </citation>
    <scope>NUCLEOTIDE SEQUENCE [LARGE SCALE GENOMIC DNA]</scope>
    <source>
        <strain evidence="13 14">KIGAM252</strain>
    </source>
</reference>
<dbReference type="InterPro" id="IPR026533">
    <property type="entry name" value="NTPase/PRRC1"/>
</dbReference>
<evidence type="ECO:0000256" key="7">
    <source>
        <dbReference type="ARBA" id="ARBA00023080"/>
    </source>
</evidence>
<dbReference type="InterPro" id="IPR050299">
    <property type="entry name" value="YjjX_NTPase"/>
</dbReference>
<evidence type="ECO:0000313" key="14">
    <source>
        <dbReference type="Proteomes" id="UP000682403"/>
    </source>
</evidence>
<comment type="catalytic activity">
    <reaction evidence="10">
        <text>ITP + H2O = IDP + phosphate + H(+)</text>
        <dbReference type="Rhea" id="RHEA:28330"/>
        <dbReference type="ChEBI" id="CHEBI:15377"/>
        <dbReference type="ChEBI" id="CHEBI:15378"/>
        <dbReference type="ChEBI" id="CHEBI:43474"/>
        <dbReference type="ChEBI" id="CHEBI:58280"/>
        <dbReference type="ChEBI" id="CHEBI:61402"/>
        <dbReference type="EC" id="3.6.1.73"/>
    </reaction>
</comment>
<proteinExistence type="predicted"/>
<keyword evidence="3" id="KW-0479">Metal-binding</keyword>
<gene>
    <name evidence="13" type="ORF">J9317_14920</name>
</gene>